<gene>
    <name evidence="2" type="primary">glk_2</name>
    <name evidence="2" type="ORF">EHYA_02309</name>
</gene>
<dbReference type="InterPro" id="IPR043129">
    <property type="entry name" value="ATPase_NBD"/>
</dbReference>
<evidence type="ECO:0000256" key="1">
    <source>
        <dbReference type="ARBA" id="ARBA00006479"/>
    </source>
</evidence>
<dbReference type="SUPFAM" id="SSF53067">
    <property type="entry name" value="Actin-like ATPase domain"/>
    <property type="match status" value="1"/>
</dbReference>
<dbReference type="Proteomes" id="UP000286931">
    <property type="component" value="Unassembled WGS sequence"/>
</dbReference>
<dbReference type="Gene3D" id="3.30.420.40">
    <property type="match status" value="2"/>
</dbReference>
<dbReference type="OrthoDB" id="9795247at2"/>
<reference evidence="2 3" key="1">
    <citation type="submission" date="2018-12" db="EMBL/GenBank/DDBJ databases">
        <title>Draft genome sequence of Embleya hyalina NBRC 13850T.</title>
        <authorList>
            <person name="Komaki H."/>
            <person name="Hosoyama A."/>
            <person name="Kimura A."/>
            <person name="Ichikawa N."/>
            <person name="Tamura T."/>
        </authorList>
    </citation>
    <scope>NUCLEOTIDE SEQUENCE [LARGE SCALE GENOMIC DNA]</scope>
    <source>
        <strain evidence="2 3">NBRC 13850</strain>
    </source>
</reference>
<dbReference type="AlphaFoldDB" id="A0A401YJ62"/>
<dbReference type="InterPro" id="IPR000600">
    <property type="entry name" value="ROK"/>
</dbReference>
<dbReference type="EMBL" id="BIFH01000016">
    <property type="protein sequence ID" value="GCD94640.1"/>
    <property type="molecule type" value="Genomic_DNA"/>
</dbReference>
<dbReference type="Pfam" id="PF00480">
    <property type="entry name" value="ROK"/>
    <property type="match status" value="1"/>
</dbReference>
<protein>
    <submittedName>
        <fullName evidence="2">Glucokinase</fullName>
    </submittedName>
</protein>
<evidence type="ECO:0000313" key="2">
    <source>
        <dbReference type="EMBL" id="GCD94640.1"/>
    </source>
</evidence>
<evidence type="ECO:0000313" key="3">
    <source>
        <dbReference type="Proteomes" id="UP000286931"/>
    </source>
</evidence>
<keyword evidence="2" id="KW-0418">Kinase</keyword>
<dbReference type="CDD" id="cd23763">
    <property type="entry name" value="ASKHA_ATPase_ROK"/>
    <property type="match status" value="1"/>
</dbReference>
<comment type="similarity">
    <text evidence="1">Belongs to the ROK (NagC/XylR) family.</text>
</comment>
<dbReference type="PANTHER" id="PTHR18964">
    <property type="entry name" value="ROK (REPRESSOR, ORF, KINASE) FAMILY"/>
    <property type="match status" value="1"/>
</dbReference>
<keyword evidence="3" id="KW-1185">Reference proteome</keyword>
<keyword evidence="2" id="KW-0808">Transferase</keyword>
<comment type="caution">
    <text evidence="2">The sequence shown here is derived from an EMBL/GenBank/DDBJ whole genome shotgun (WGS) entry which is preliminary data.</text>
</comment>
<sequence length="326" mass="32385">MTTVPDTADALADPRAIVALDIGGTKTAMATIDAAGAMSAGRRVPTRAPGEDMGHAFDRLLGAARDQVAAASRGGRHEVVAVGLVCPGTVTSAGVELSPNLPGIERVDVLGRAREAFGALPVVVANDVKAAGLAEVRSGALVGADPGLFVNLGTGVAAALTVGGRVVGGARGVAGEIGYALAPGRPDEPDLESLIGGGPLLARTAALYALGGTGPAPDAAAILTSADPRLRAVADRALDVLAGHVLNLYLALDPTRIALGGGLMAAADRVLDAVRGFVAEHAPGGAASDEVIVAARHVHDGALRGAAALAWDIARGERPGWALVTR</sequence>
<proteinExistence type="inferred from homology"/>
<accession>A0A401YJ62</accession>
<dbReference type="PANTHER" id="PTHR18964:SF149">
    <property type="entry name" value="BIFUNCTIONAL UDP-N-ACETYLGLUCOSAMINE 2-EPIMERASE_N-ACETYLMANNOSAMINE KINASE"/>
    <property type="match status" value="1"/>
</dbReference>
<dbReference type="GO" id="GO:0016301">
    <property type="term" value="F:kinase activity"/>
    <property type="evidence" value="ECO:0007669"/>
    <property type="project" value="UniProtKB-KW"/>
</dbReference>
<name>A0A401YJ62_9ACTN</name>
<organism evidence="2 3">
    <name type="scientific">Embleya hyalina</name>
    <dbReference type="NCBI Taxonomy" id="516124"/>
    <lineage>
        <taxon>Bacteria</taxon>
        <taxon>Bacillati</taxon>
        <taxon>Actinomycetota</taxon>
        <taxon>Actinomycetes</taxon>
        <taxon>Kitasatosporales</taxon>
        <taxon>Streptomycetaceae</taxon>
        <taxon>Embleya</taxon>
    </lineage>
</organism>
<dbReference type="RefSeq" id="WP_126636815.1">
    <property type="nucleotide sequence ID" value="NZ_BIFH01000016.1"/>
</dbReference>